<keyword evidence="1" id="KW-0472">Membrane</keyword>
<feature type="transmembrane region" description="Helical" evidence="1">
    <location>
        <begin position="20"/>
        <end position="43"/>
    </location>
</feature>
<sequence>MAEGSNPWWFNVFLAIEGWLVATPWILIIAGSVLIGAGVYFTVRPVQKTSSVQETSPSSTSETQQMAVPLLEEQSIYSGGGNNSLFAYSGKFARSGKLVRVYLQYARSPTDRPLIPVFEKHNFVKGEKLVVPLATYLDNSSQFRWGTEAVGFQLSESQSLGAPAKARVRIFDQDGNDIQQYEFVLWPTIWHIQVSIAQQHNMRTPRPEDLMSVPKIDSGNMRILPETWWDWK</sequence>
<keyword evidence="1" id="KW-1133">Transmembrane helix</keyword>
<evidence type="ECO:0000256" key="1">
    <source>
        <dbReference type="SAM" id="Phobius"/>
    </source>
</evidence>
<protein>
    <recommendedName>
        <fullName evidence="4">DUF3592 domain-containing protein</fullName>
    </recommendedName>
</protein>
<evidence type="ECO:0000313" key="3">
    <source>
        <dbReference type="Proteomes" id="UP001431010"/>
    </source>
</evidence>
<evidence type="ECO:0000313" key="2">
    <source>
        <dbReference type="EMBL" id="UFZ07556.1"/>
    </source>
</evidence>
<dbReference type="RefSeq" id="WP_231327006.1">
    <property type="nucleotide sequence ID" value="NZ_CP088156.1"/>
</dbReference>
<keyword evidence="1" id="KW-0812">Transmembrane</keyword>
<gene>
    <name evidence="2" type="ORF">LQG66_15150</name>
</gene>
<evidence type="ECO:0008006" key="4">
    <source>
        <dbReference type="Google" id="ProtNLM"/>
    </source>
</evidence>
<dbReference type="EMBL" id="CP088156">
    <property type="protein sequence ID" value="UFZ07556.1"/>
    <property type="molecule type" value="Genomic_DNA"/>
</dbReference>
<proteinExistence type="predicted"/>
<keyword evidence="3" id="KW-1185">Reference proteome</keyword>
<accession>A0ABY3RL28</accession>
<organism evidence="2 3">
    <name type="scientific">Bradyrhizobium ontarionense</name>
    <dbReference type="NCBI Taxonomy" id="2898149"/>
    <lineage>
        <taxon>Bacteria</taxon>
        <taxon>Pseudomonadati</taxon>
        <taxon>Pseudomonadota</taxon>
        <taxon>Alphaproteobacteria</taxon>
        <taxon>Hyphomicrobiales</taxon>
        <taxon>Nitrobacteraceae</taxon>
        <taxon>Bradyrhizobium</taxon>
    </lineage>
</organism>
<dbReference type="Proteomes" id="UP001431010">
    <property type="component" value="Chromosome"/>
</dbReference>
<name>A0ABY3RL28_9BRAD</name>
<reference evidence="2" key="1">
    <citation type="journal article" date="2024" name="Antonie Van Leeuwenhoek">
        <title>Bradyrhizobium ontarionense sp. nov., a novel bacterial symbiont isolated from Aeschynomene indica (Indian jointvetch), harbours photosynthesis, nitrogen fixation and nitrous oxide (N2O) reductase genes.</title>
        <authorList>
            <person name="Bromfield E.S.P."/>
            <person name="Cloutier S."/>
        </authorList>
    </citation>
    <scope>NUCLEOTIDE SEQUENCE</scope>
    <source>
        <strain evidence="2">A19</strain>
    </source>
</reference>